<keyword evidence="2" id="KW-1185">Reference proteome</keyword>
<name>A0ABN8D4Z1_9STRA</name>
<dbReference type="EMBL" id="CAKLCB010000336">
    <property type="protein sequence ID" value="CAH0520222.1"/>
    <property type="molecule type" value="Genomic_DNA"/>
</dbReference>
<evidence type="ECO:0000313" key="1">
    <source>
        <dbReference type="EMBL" id="CAH0520222.1"/>
    </source>
</evidence>
<dbReference type="Proteomes" id="UP001158986">
    <property type="component" value="Unassembled WGS sequence"/>
</dbReference>
<reference evidence="1 2" key="1">
    <citation type="submission" date="2021-11" db="EMBL/GenBank/DDBJ databases">
        <authorList>
            <person name="Islam A."/>
            <person name="Islam S."/>
            <person name="Flora M.S."/>
            <person name="Rahman M."/>
            <person name="Ziaur R.M."/>
            <person name="Epstein J.H."/>
            <person name="Hassan M."/>
            <person name="Klassen M."/>
            <person name="Woodard K."/>
            <person name="Webb A."/>
            <person name="Webby R.J."/>
            <person name="El Zowalaty M.E."/>
        </authorList>
    </citation>
    <scope>NUCLEOTIDE SEQUENCE [LARGE SCALE GENOMIC DNA]</scope>
    <source>
        <strain evidence="1">Pbs1</strain>
    </source>
</reference>
<protein>
    <submittedName>
        <fullName evidence="1">Uncharacterized protein</fullName>
    </submittedName>
</protein>
<proteinExistence type="predicted"/>
<accession>A0ABN8D4Z1</accession>
<organism evidence="1 2">
    <name type="scientific">Peronospora belbahrii</name>
    <dbReference type="NCBI Taxonomy" id="622444"/>
    <lineage>
        <taxon>Eukaryota</taxon>
        <taxon>Sar</taxon>
        <taxon>Stramenopiles</taxon>
        <taxon>Oomycota</taxon>
        <taxon>Peronosporomycetes</taxon>
        <taxon>Peronosporales</taxon>
        <taxon>Peronosporaceae</taxon>
        <taxon>Peronospora</taxon>
    </lineage>
</organism>
<comment type="caution">
    <text evidence="1">The sequence shown here is derived from an EMBL/GenBank/DDBJ whole genome shotgun (WGS) entry which is preliminary data.</text>
</comment>
<sequence length="99" mass="10262">MATTVAVSLMCSNGVNAQPPKTGFCKIPRVRITEVDVGAVVDTNEDDAALKVVALAALPSGGSRIAFHSGDNVIVRELDANDKLVSSSAAIKVPLHDFS</sequence>
<evidence type="ECO:0000313" key="2">
    <source>
        <dbReference type="Proteomes" id="UP001158986"/>
    </source>
</evidence>
<gene>
    <name evidence="1" type="ORF">PBS001_LOCUS6715</name>
</gene>